<dbReference type="EC" id="2.4.1.212" evidence="4"/>
<feature type="transmembrane region" description="Helical" evidence="15">
    <location>
        <begin position="312"/>
        <end position="335"/>
    </location>
</feature>
<evidence type="ECO:0000256" key="10">
    <source>
        <dbReference type="ARBA" id="ARBA00040508"/>
    </source>
</evidence>
<evidence type="ECO:0000256" key="1">
    <source>
        <dbReference type="ARBA" id="ARBA00004236"/>
    </source>
</evidence>
<dbReference type="SUPFAM" id="SSF53448">
    <property type="entry name" value="Nucleotide-diphospho-sugar transferases"/>
    <property type="match status" value="1"/>
</dbReference>
<evidence type="ECO:0000256" key="9">
    <source>
        <dbReference type="ARBA" id="ARBA00037408"/>
    </source>
</evidence>
<keyword evidence="8 15" id="KW-0472">Membrane</keyword>
<keyword evidence="15" id="KW-0812">Transmembrane</keyword>
<keyword evidence="6" id="KW-0328">Glycosyltransferase</keyword>
<comment type="pathway">
    <text evidence="2">Glycan biosynthesis; hyaluronan biosynthesis.</text>
</comment>
<dbReference type="CDD" id="cd06423">
    <property type="entry name" value="CESA_like"/>
    <property type="match status" value="1"/>
</dbReference>
<evidence type="ECO:0000256" key="13">
    <source>
        <dbReference type="ARBA" id="ARBA00047709"/>
    </source>
</evidence>
<dbReference type="PANTHER" id="PTHR22913:SF12">
    <property type="entry name" value="MANNURONAN SYNTHASE"/>
    <property type="match status" value="1"/>
</dbReference>
<reference evidence="17 18" key="1">
    <citation type="submission" date="2020-02" db="EMBL/GenBank/DDBJ databases">
        <authorList>
            <person name="Li X.-J."/>
            <person name="Han X.-M."/>
        </authorList>
    </citation>
    <scope>NUCLEOTIDE SEQUENCE [LARGE SCALE GENOMIC DNA]</scope>
    <source>
        <strain evidence="17 18">CCTCC AB 2017055</strain>
    </source>
</reference>
<evidence type="ECO:0000256" key="7">
    <source>
        <dbReference type="ARBA" id="ARBA00022679"/>
    </source>
</evidence>
<dbReference type="InterPro" id="IPR029044">
    <property type="entry name" value="Nucleotide-diphossugar_trans"/>
</dbReference>
<feature type="transmembrane region" description="Helical" evidence="15">
    <location>
        <begin position="341"/>
        <end position="360"/>
    </location>
</feature>
<evidence type="ECO:0000256" key="4">
    <source>
        <dbReference type="ARBA" id="ARBA00012207"/>
    </source>
</evidence>
<dbReference type="Pfam" id="PF00535">
    <property type="entry name" value="Glycos_transf_2"/>
    <property type="match status" value="1"/>
</dbReference>
<dbReference type="GO" id="GO:0005886">
    <property type="term" value="C:plasma membrane"/>
    <property type="evidence" value="ECO:0007669"/>
    <property type="project" value="UniProtKB-SubCell"/>
</dbReference>
<comment type="similarity">
    <text evidence="3">Belongs to the NodC/HAS family.</text>
</comment>
<evidence type="ECO:0000256" key="3">
    <source>
        <dbReference type="ARBA" id="ARBA00006782"/>
    </source>
</evidence>
<feature type="domain" description="Glycosyltransferase 2-like" evidence="16">
    <location>
        <begin position="76"/>
        <end position="232"/>
    </location>
</feature>
<accession>A0A6L9SH47</accession>
<evidence type="ECO:0000256" key="12">
    <source>
        <dbReference type="ARBA" id="ARBA00043237"/>
    </source>
</evidence>
<name>A0A6L9SH47_9ACTN</name>
<dbReference type="Gene3D" id="3.90.550.10">
    <property type="entry name" value="Spore Coat Polysaccharide Biosynthesis Protein SpsA, Chain A"/>
    <property type="match status" value="1"/>
</dbReference>
<protein>
    <recommendedName>
        <fullName evidence="10">Hyaluronan synthase</fullName>
        <ecNumber evidence="4">2.4.1.212</ecNumber>
    </recommendedName>
    <alternativeName>
        <fullName evidence="12">Hyaluronate synthase</fullName>
    </alternativeName>
    <alternativeName>
        <fullName evidence="11">Hyaluronic acid synthase</fullName>
    </alternativeName>
</protein>
<keyword evidence="5" id="KW-1003">Cell membrane</keyword>
<dbReference type="Proteomes" id="UP000475214">
    <property type="component" value="Unassembled WGS sequence"/>
</dbReference>
<comment type="function">
    <text evidence="9">Glycosaminoglycan synthesis. The hyaluronic acid capsule is involved in the pathogenicity of group A Streptococci; it may be the major virulence determinant.</text>
</comment>
<evidence type="ECO:0000313" key="17">
    <source>
        <dbReference type="EMBL" id="NEE04606.1"/>
    </source>
</evidence>
<evidence type="ECO:0000256" key="2">
    <source>
        <dbReference type="ARBA" id="ARBA00004698"/>
    </source>
</evidence>
<evidence type="ECO:0000256" key="6">
    <source>
        <dbReference type="ARBA" id="ARBA00022676"/>
    </source>
</evidence>
<evidence type="ECO:0000259" key="16">
    <source>
        <dbReference type="Pfam" id="PF00535"/>
    </source>
</evidence>
<dbReference type="GO" id="GO:0050501">
    <property type="term" value="F:hyaluronan synthase activity"/>
    <property type="evidence" value="ECO:0007669"/>
    <property type="project" value="UniProtKB-EC"/>
</dbReference>
<dbReference type="GO" id="GO:0030213">
    <property type="term" value="P:hyaluronan biosynthetic process"/>
    <property type="evidence" value="ECO:0007669"/>
    <property type="project" value="TreeGrafter"/>
</dbReference>
<evidence type="ECO:0000256" key="14">
    <source>
        <dbReference type="ARBA" id="ARBA00048168"/>
    </source>
</evidence>
<keyword evidence="18" id="KW-1185">Reference proteome</keyword>
<dbReference type="InterPro" id="IPR001173">
    <property type="entry name" value="Glyco_trans_2-like"/>
</dbReference>
<comment type="catalytic activity">
    <reaction evidence="14">
        <text>N-acetyl-beta-D-glucosaminyl-(1-&gt;4)-[hyaluronan](n) + UDP-alpha-D-glucuronate = [hyaluronan](n+1) + UDP + H(+)</text>
        <dbReference type="Rhea" id="RHEA:12528"/>
        <dbReference type="Rhea" id="RHEA-COMP:12585"/>
        <dbReference type="Rhea" id="RHEA-COMP:12587"/>
        <dbReference type="ChEBI" id="CHEBI:15378"/>
        <dbReference type="ChEBI" id="CHEBI:58052"/>
        <dbReference type="ChEBI" id="CHEBI:58223"/>
        <dbReference type="ChEBI" id="CHEBI:132153"/>
        <dbReference type="ChEBI" id="CHEBI:132154"/>
        <dbReference type="EC" id="2.4.1.212"/>
    </reaction>
</comment>
<keyword evidence="7 17" id="KW-0808">Transferase</keyword>
<evidence type="ECO:0000256" key="11">
    <source>
        <dbReference type="ARBA" id="ARBA00042148"/>
    </source>
</evidence>
<feature type="transmembrane region" description="Helical" evidence="15">
    <location>
        <begin position="12"/>
        <end position="32"/>
    </location>
</feature>
<comment type="catalytic activity">
    <reaction evidence="13">
        <text>[hyaluronan](n) + UDP-N-acetyl-alpha-D-glucosamine = N-acetyl-beta-D-glucosaminyl-(1-&gt;4)-[hyaluronan](n) + UDP + H(+)</text>
        <dbReference type="Rhea" id="RHEA:20465"/>
        <dbReference type="Rhea" id="RHEA-COMP:12583"/>
        <dbReference type="Rhea" id="RHEA-COMP:12585"/>
        <dbReference type="ChEBI" id="CHEBI:15378"/>
        <dbReference type="ChEBI" id="CHEBI:57705"/>
        <dbReference type="ChEBI" id="CHEBI:58223"/>
        <dbReference type="ChEBI" id="CHEBI:132153"/>
        <dbReference type="ChEBI" id="CHEBI:132154"/>
        <dbReference type="EC" id="2.4.1.212"/>
    </reaction>
</comment>
<dbReference type="EMBL" id="JAAGOA010000037">
    <property type="protein sequence ID" value="NEE04606.1"/>
    <property type="molecule type" value="Genomic_DNA"/>
</dbReference>
<dbReference type="PANTHER" id="PTHR22913">
    <property type="entry name" value="HYALURONAN SYNTHASE"/>
    <property type="match status" value="1"/>
</dbReference>
<organism evidence="17 18">
    <name type="scientific">Phytoactinopolyspora halotolerans</name>
    <dbReference type="NCBI Taxonomy" id="1981512"/>
    <lineage>
        <taxon>Bacteria</taxon>
        <taxon>Bacillati</taxon>
        <taxon>Actinomycetota</taxon>
        <taxon>Actinomycetes</taxon>
        <taxon>Jiangellales</taxon>
        <taxon>Jiangellaceae</taxon>
        <taxon>Phytoactinopolyspora</taxon>
    </lineage>
</organism>
<evidence type="ECO:0000313" key="18">
    <source>
        <dbReference type="Proteomes" id="UP000475214"/>
    </source>
</evidence>
<proteinExistence type="inferred from homology"/>
<evidence type="ECO:0000256" key="5">
    <source>
        <dbReference type="ARBA" id="ARBA00022475"/>
    </source>
</evidence>
<evidence type="ECO:0000256" key="15">
    <source>
        <dbReference type="SAM" id="Phobius"/>
    </source>
</evidence>
<dbReference type="RefSeq" id="WP_163745152.1">
    <property type="nucleotide sequence ID" value="NZ_JAAGOA010000037.1"/>
</dbReference>
<feature type="transmembrane region" description="Helical" evidence="15">
    <location>
        <begin position="38"/>
        <end position="58"/>
    </location>
</feature>
<dbReference type="AlphaFoldDB" id="A0A6L9SH47"/>
<comment type="subcellular location">
    <subcellularLocation>
        <location evidence="1">Cell membrane</location>
    </subcellularLocation>
</comment>
<gene>
    <name evidence="17" type="ORF">G1H10_31030</name>
</gene>
<feature type="transmembrane region" description="Helical" evidence="15">
    <location>
        <begin position="372"/>
        <end position="398"/>
    </location>
</feature>
<sequence length="436" mass="48780">MARHAADGQRTLVAAGVVAALAVTMWIGFYRFHSEPSFNLNTVFPTIVLLVITFSVAVPGRRYSHRPMADGKVVAVIPAFNEDPDALHETIRSLLSGTRPPDEIHVVDDGSHHPIPEFEHPRVFWYRQPNGGKRKAQAHALRTDTGADFVLTVDSDCTVDRYAVQRLLQAMSDSDVQAATGLPLTRNRSSWLARLIDLEITSICLTYRAARSRLGSITTCSGALSLYRAGVVLDNLDDYVSAAQSHGDDRRLTHYAMLRGNVVSVADAVVHTDMPTRIKQLYRQRVRWSSSHWRYTLWEIAHLPTVPMLWSAFYAVLSVIVPVSLMMTLVVAPLLGHPLAWQFLAYWTVACWMLNLKYAVGRPQMTAVQRWSIWLLGTPSLVLIHLLVLRPAMIHALFKLRSSGWGTRGAKAAPTRRRARMHGRYRGARIPILADA</sequence>
<comment type="caution">
    <text evidence="17">The sequence shown here is derived from an EMBL/GenBank/DDBJ whole genome shotgun (WGS) entry which is preliminary data.</text>
</comment>
<dbReference type="GO" id="GO:0085029">
    <property type="term" value="P:extracellular matrix assembly"/>
    <property type="evidence" value="ECO:0007669"/>
    <property type="project" value="TreeGrafter"/>
</dbReference>
<evidence type="ECO:0000256" key="8">
    <source>
        <dbReference type="ARBA" id="ARBA00023136"/>
    </source>
</evidence>
<keyword evidence="15" id="KW-1133">Transmembrane helix</keyword>